<protein>
    <submittedName>
        <fullName evidence="2">Uncharacterized protein</fullName>
    </submittedName>
</protein>
<dbReference type="EMBL" id="FNSV01000005">
    <property type="protein sequence ID" value="SEB76100.1"/>
    <property type="molecule type" value="Genomic_DNA"/>
</dbReference>
<organism evidence="2 3">
    <name type="scientific">Rhodococcus koreensis</name>
    <dbReference type="NCBI Taxonomy" id="99653"/>
    <lineage>
        <taxon>Bacteria</taxon>
        <taxon>Bacillati</taxon>
        <taxon>Actinomycetota</taxon>
        <taxon>Actinomycetes</taxon>
        <taxon>Mycobacteriales</taxon>
        <taxon>Nocardiaceae</taxon>
        <taxon>Rhodococcus</taxon>
    </lineage>
</organism>
<accession>A0A1H4LZ25</accession>
<gene>
    <name evidence="2" type="ORF">SAMN04490239_1549</name>
</gene>
<proteinExistence type="predicted"/>
<feature type="region of interest" description="Disordered" evidence="1">
    <location>
        <begin position="69"/>
        <end position="92"/>
    </location>
</feature>
<evidence type="ECO:0000313" key="3">
    <source>
        <dbReference type="Proteomes" id="UP000183561"/>
    </source>
</evidence>
<dbReference type="AlphaFoldDB" id="A0A1H4LZ25"/>
<name>A0A1H4LZ25_9NOCA</name>
<dbReference type="Proteomes" id="UP000183561">
    <property type="component" value="Unassembled WGS sequence"/>
</dbReference>
<keyword evidence="3" id="KW-1185">Reference proteome</keyword>
<evidence type="ECO:0000256" key="1">
    <source>
        <dbReference type="SAM" id="MobiDB-lite"/>
    </source>
</evidence>
<reference evidence="3" key="1">
    <citation type="submission" date="2016-10" db="EMBL/GenBank/DDBJ databases">
        <authorList>
            <person name="Varghese N."/>
            <person name="Submissions S."/>
        </authorList>
    </citation>
    <scope>NUCLEOTIDE SEQUENCE [LARGE SCALE GENOMIC DNA]</scope>
    <source>
        <strain evidence="3">DSM 44498</strain>
    </source>
</reference>
<sequence length="92" mass="10062">MSARLSATLHRQQRRVGCPASSLGGATYRISHIRFEATHELLARFAEGHTTGVAMSLTHDGDRHHLFITPKGADHAGGMTNPRLSSRDGFLR</sequence>
<evidence type="ECO:0000313" key="2">
    <source>
        <dbReference type="EMBL" id="SEB76100.1"/>
    </source>
</evidence>